<protein>
    <submittedName>
        <fullName evidence="2">Nuclear transport factor 2 family protein</fullName>
    </submittedName>
</protein>
<dbReference type="RefSeq" id="WP_123131185.1">
    <property type="nucleotide sequence ID" value="NZ_RJJE01000001.1"/>
</dbReference>
<gene>
    <name evidence="2" type="ORF">EFA69_00755</name>
</gene>
<evidence type="ECO:0000256" key="1">
    <source>
        <dbReference type="SAM" id="SignalP"/>
    </source>
</evidence>
<proteinExistence type="predicted"/>
<comment type="caution">
    <text evidence="2">The sequence shown here is derived from an EMBL/GenBank/DDBJ whole genome shotgun (WGS) entry which is preliminary data.</text>
</comment>
<dbReference type="AlphaFoldDB" id="A0A3M9N5G4"/>
<dbReference type="OrthoDB" id="117186at2"/>
<dbReference type="InterPro" id="IPR032710">
    <property type="entry name" value="NTF2-like_dom_sf"/>
</dbReference>
<name>A0A3M9N5G4_9BACT</name>
<feature type="signal peptide" evidence="1">
    <location>
        <begin position="1"/>
        <end position="19"/>
    </location>
</feature>
<evidence type="ECO:0000313" key="2">
    <source>
        <dbReference type="EMBL" id="RNI32986.1"/>
    </source>
</evidence>
<dbReference type="Proteomes" id="UP000271010">
    <property type="component" value="Unassembled WGS sequence"/>
</dbReference>
<keyword evidence="1" id="KW-0732">Signal</keyword>
<dbReference type="EMBL" id="RJJE01000001">
    <property type="protein sequence ID" value="RNI32986.1"/>
    <property type="molecule type" value="Genomic_DNA"/>
</dbReference>
<organism evidence="2 3">
    <name type="scientific">Rufibacter immobilis</name>
    <dbReference type="NCBI Taxonomy" id="1348778"/>
    <lineage>
        <taxon>Bacteria</taxon>
        <taxon>Pseudomonadati</taxon>
        <taxon>Bacteroidota</taxon>
        <taxon>Cytophagia</taxon>
        <taxon>Cytophagales</taxon>
        <taxon>Hymenobacteraceae</taxon>
        <taxon>Rufibacter</taxon>
    </lineage>
</organism>
<evidence type="ECO:0000313" key="3">
    <source>
        <dbReference type="Proteomes" id="UP000271010"/>
    </source>
</evidence>
<keyword evidence="3" id="KW-1185">Reference proteome</keyword>
<dbReference type="Gene3D" id="3.10.450.50">
    <property type="match status" value="1"/>
</dbReference>
<reference evidence="2 3" key="1">
    <citation type="submission" date="2018-11" db="EMBL/GenBank/DDBJ databases">
        <title>Rufibacter latericius sp. nov., isolated from water in Baiyang Lake.</title>
        <authorList>
            <person name="Yang Y."/>
        </authorList>
    </citation>
    <scope>NUCLEOTIDE SEQUENCE [LARGE SCALE GENOMIC DNA]</scope>
    <source>
        <strain evidence="2 3">MCC P1</strain>
    </source>
</reference>
<dbReference type="InterPro" id="IPR039437">
    <property type="entry name" value="FrzH/put_lumazine-bd"/>
</dbReference>
<dbReference type="SUPFAM" id="SSF54427">
    <property type="entry name" value="NTF2-like"/>
    <property type="match status" value="1"/>
</dbReference>
<dbReference type="Pfam" id="PF12893">
    <property type="entry name" value="Lumazine_bd_2"/>
    <property type="match status" value="1"/>
</dbReference>
<sequence length="171" mass="18810">MKLPFLLSFVLLFSGSVLAQTKKSPPASSSPDARAVEAVVIRLFDAMRASDSTLARSVLAPSAKLYSVASGKDGQVLPRETPMHKFVEMIGQKHPQVLDERIWGVKVNIDGDLATLWCDYAFYIGDTFSHCGADAFQLYRSPQGWKIFSISDTRRKEGCDLKAAQAARTKP</sequence>
<feature type="chain" id="PRO_5018047577" evidence="1">
    <location>
        <begin position="20"/>
        <end position="171"/>
    </location>
</feature>
<accession>A0A3M9N5G4</accession>